<dbReference type="GeneID" id="4317840"/>
<dbReference type="HOGENOM" id="CLU_048755_2_0_1"/>
<reference evidence="2" key="1">
    <citation type="submission" date="2005-09" db="EMBL/GenBank/DDBJ databases">
        <title>Annotation of the Aspergillus terreus NIH2624 genome.</title>
        <authorList>
            <person name="Birren B.W."/>
            <person name="Lander E.S."/>
            <person name="Galagan J.E."/>
            <person name="Nusbaum C."/>
            <person name="Devon K."/>
            <person name="Henn M."/>
            <person name="Ma L.-J."/>
            <person name="Jaffe D.B."/>
            <person name="Butler J."/>
            <person name="Alvarez P."/>
            <person name="Gnerre S."/>
            <person name="Grabherr M."/>
            <person name="Kleber M."/>
            <person name="Mauceli E.W."/>
            <person name="Brockman W."/>
            <person name="Rounsley S."/>
            <person name="Young S.K."/>
            <person name="LaButti K."/>
            <person name="Pushparaj V."/>
            <person name="DeCaprio D."/>
            <person name="Crawford M."/>
            <person name="Koehrsen M."/>
            <person name="Engels R."/>
            <person name="Montgomery P."/>
            <person name="Pearson M."/>
            <person name="Howarth C."/>
            <person name="Larson L."/>
            <person name="Luoma S."/>
            <person name="White J."/>
            <person name="Alvarado L."/>
            <person name="Kodira C.D."/>
            <person name="Zeng Q."/>
            <person name="Oleary S."/>
            <person name="Yandava C."/>
            <person name="Denning D.W."/>
            <person name="Nierman W.C."/>
            <person name="Milne T."/>
            <person name="Madden K."/>
        </authorList>
    </citation>
    <scope>NUCLEOTIDE SEQUENCE [LARGE SCALE GENOMIC DNA]</scope>
    <source>
        <strain evidence="2">NIH 2624 / FGSC A1156</strain>
    </source>
</reference>
<dbReference type="STRING" id="341663.Q0CT78"/>
<dbReference type="PANTHER" id="PTHR15396:SF1">
    <property type="entry name" value="RIBONUCLEASE P PROTEIN SUBUNIT P40"/>
    <property type="match status" value="1"/>
</dbReference>
<dbReference type="AlphaFoldDB" id="Q0CT78"/>
<dbReference type="GO" id="GO:0004526">
    <property type="term" value="F:ribonuclease P activity"/>
    <property type="evidence" value="ECO:0007669"/>
    <property type="project" value="TreeGrafter"/>
</dbReference>
<dbReference type="GO" id="GO:0000447">
    <property type="term" value="P:endonucleolytic cleavage in ITS1 to separate SSU-rRNA from 5.8S rRNA and LSU-rRNA from tricistronic rRNA transcript (SSU-rRNA, 5.8S rRNA, LSU-rRNA)"/>
    <property type="evidence" value="ECO:0007669"/>
    <property type="project" value="TreeGrafter"/>
</dbReference>
<organism evidence="1 2">
    <name type="scientific">Aspergillus terreus (strain NIH 2624 / FGSC A1156)</name>
    <dbReference type="NCBI Taxonomy" id="341663"/>
    <lineage>
        <taxon>Eukaryota</taxon>
        <taxon>Fungi</taxon>
        <taxon>Dikarya</taxon>
        <taxon>Ascomycota</taxon>
        <taxon>Pezizomycotina</taxon>
        <taxon>Eurotiomycetes</taxon>
        <taxon>Eurotiomycetidae</taxon>
        <taxon>Eurotiales</taxon>
        <taxon>Aspergillaceae</taxon>
        <taxon>Aspergillus</taxon>
        <taxon>Aspergillus subgen. Circumdati</taxon>
    </lineage>
</organism>
<sequence>MLDFEDDASRREKCYTTISELPSYIDPKQPPTKKAPFSAIWGHSFVHTVEVILPEDAYNTAQRSLHTKLQNIRYARVFMSLSSLLDGDFFNTYIKSGDVLMISEGQSGSDNVFTLRDGVLRLELGKEIFERTGLTGRPIRSGGRKHAKERYLVELNLRLPSMLHGKKGFERIAWAFKNVLNHSVAWLFYDLSPTSNGISQDDTELKGNHPHIIDTEVVTTRRANMLVPSFDELNITDRTPHEDLKESCEELSEWLGMMALGSPRILEDDDTDPFLCRYSVPGREGSVQSLNLVRLKWHGLIPPKWIMQLFITLSRETLSAPADRAWFALTSNALGRDAVEGKDGYTIMALPSSQGKTTSDGKDANKQSKDSRYSVCWEYVAWWDHDLIYYTTYM</sequence>
<dbReference type="InterPro" id="IPR013893">
    <property type="entry name" value="RNase_P_Rpp40"/>
</dbReference>
<name>Q0CT78_ASPTN</name>
<dbReference type="Proteomes" id="UP000007963">
    <property type="component" value="Unassembled WGS sequence"/>
</dbReference>
<dbReference type="GO" id="GO:0030681">
    <property type="term" value="C:multimeric ribonuclease P complex"/>
    <property type="evidence" value="ECO:0007669"/>
    <property type="project" value="TreeGrafter"/>
</dbReference>
<dbReference type="OMA" id="DVDPYLC"/>
<proteinExistence type="predicted"/>
<evidence type="ECO:0000313" key="2">
    <source>
        <dbReference type="Proteomes" id="UP000007963"/>
    </source>
</evidence>
<accession>Q0CT78</accession>
<dbReference type="PANTHER" id="PTHR15396">
    <property type="entry name" value="RIBONUCLEASE P PROTEIN SUBUNIT P40"/>
    <property type="match status" value="1"/>
</dbReference>
<dbReference type="GO" id="GO:0001682">
    <property type="term" value="P:tRNA 5'-leader removal"/>
    <property type="evidence" value="ECO:0007669"/>
    <property type="project" value="InterPro"/>
</dbReference>
<dbReference type="Pfam" id="PF08584">
    <property type="entry name" value="Ribonuc_P_40"/>
    <property type="match status" value="1"/>
</dbReference>
<dbReference type="GO" id="GO:0000172">
    <property type="term" value="C:ribonuclease MRP complex"/>
    <property type="evidence" value="ECO:0007669"/>
    <property type="project" value="TreeGrafter"/>
</dbReference>
<evidence type="ECO:0000313" key="1">
    <source>
        <dbReference type="EMBL" id="EAU36380.1"/>
    </source>
</evidence>
<protein>
    <submittedName>
        <fullName evidence="1">Uncharacterized protein</fullName>
    </submittedName>
</protein>
<dbReference type="eggNOG" id="ENOG502S4BQ">
    <property type="taxonomic scope" value="Eukaryota"/>
</dbReference>
<dbReference type="VEuPathDB" id="FungiDB:ATEG_03106"/>
<gene>
    <name evidence="1" type="ORF">ATEG_03106</name>
</gene>
<dbReference type="GO" id="GO:0000171">
    <property type="term" value="F:ribonuclease MRP activity"/>
    <property type="evidence" value="ECO:0007669"/>
    <property type="project" value="TreeGrafter"/>
</dbReference>
<dbReference type="EMBL" id="CH476597">
    <property type="protein sequence ID" value="EAU36380.1"/>
    <property type="molecule type" value="Genomic_DNA"/>
</dbReference>
<dbReference type="OrthoDB" id="63112at2759"/>
<dbReference type="RefSeq" id="XP_001212284.1">
    <property type="nucleotide sequence ID" value="XM_001212284.1"/>
</dbReference>